<evidence type="ECO:0000313" key="4">
    <source>
        <dbReference type="EMBL" id="SHE61824.1"/>
    </source>
</evidence>
<dbReference type="Pfam" id="PF18152">
    <property type="entry name" value="DAHP_snth_FXD"/>
    <property type="match status" value="1"/>
</dbReference>
<dbReference type="InterPro" id="IPR006268">
    <property type="entry name" value="DAHP_syn_2"/>
</dbReference>
<evidence type="ECO:0000259" key="2">
    <source>
        <dbReference type="Pfam" id="PF00793"/>
    </source>
</evidence>
<dbReference type="GO" id="GO:0016740">
    <property type="term" value="F:transferase activity"/>
    <property type="evidence" value="ECO:0007669"/>
    <property type="project" value="UniProtKB-KW"/>
</dbReference>
<feature type="domain" description="DAHP synthase ferredoxin-like" evidence="3">
    <location>
        <begin position="1"/>
        <end position="67"/>
    </location>
</feature>
<feature type="domain" description="DAHP synthetase I/KDSA" evidence="2">
    <location>
        <begin position="87"/>
        <end position="324"/>
    </location>
</feature>
<dbReference type="RefSeq" id="WP_073236059.1">
    <property type="nucleotide sequence ID" value="NZ_FQUY01000003.1"/>
</dbReference>
<keyword evidence="5" id="KW-1185">Reference proteome</keyword>
<dbReference type="Gene3D" id="3.30.70.1140">
    <property type="entry name" value="Phospho-2-dehydro-3-deoxyheptonate aldolase, domain 1"/>
    <property type="match status" value="1"/>
</dbReference>
<dbReference type="InterPro" id="IPR052899">
    <property type="entry name" value="Class-I_DAHP_synthase"/>
</dbReference>
<reference evidence="5" key="1">
    <citation type="submission" date="2016-11" db="EMBL/GenBank/DDBJ databases">
        <authorList>
            <person name="Varghese N."/>
            <person name="Submissions S."/>
        </authorList>
    </citation>
    <scope>NUCLEOTIDE SEQUENCE [LARGE SCALE GENOMIC DNA]</scope>
    <source>
        <strain evidence="5">DSM 12395</strain>
    </source>
</reference>
<dbReference type="EMBL" id="FQUY01000003">
    <property type="protein sequence ID" value="SHE61824.1"/>
    <property type="molecule type" value="Genomic_DNA"/>
</dbReference>
<gene>
    <name evidence="4" type="ORF">SAMN02745133_00802</name>
</gene>
<dbReference type="OrthoDB" id="9780456at2"/>
<dbReference type="NCBIfam" id="NF009239">
    <property type="entry name" value="PRK12595.1"/>
    <property type="match status" value="1"/>
</dbReference>
<evidence type="ECO:0000256" key="1">
    <source>
        <dbReference type="ARBA" id="ARBA00022679"/>
    </source>
</evidence>
<dbReference type="NCBIfam" id="TIGR01361">
    <property type="entry name" value="DAHP_synth_Bsub"/>
    <property type="match status" value="1"/>
</dbReference>
<dbReference type="PANTHER" id="PTHR43018">
    <property type="entry name" value="PHOSPHO-2-DEHYDRO-3-DEOXYHEPTONATE ALDOLASE"/>
    <property type="match status" value="1"/>
</dbReference>
<dbReference type="NCBIfam" id="NF006421">
    <property type="entry name" value="PRK08673.1"/>
    <property type="match status" value="1"/>
</dbReference>
<dbReference type="Pfam" id="PF00793">
    <property type="entry name" value="DAHP_synth_1"/>
    <property type="match status" value="1"/>
</dbReference>
<dbReference type="InterPro" id="IPR013785">
    <property type="entry name" value="Aldolase_TIM"/>
</dbReference>
<dbReference type="InterPro" id="IPR041071">
    <property type="entry name" value="DAHP_snth_FXD"/>
</dbReference>
<dbReference type="PANTHER" id="PTHR43018:SF2">
    <property type="entry name" value="PHOSPHO-2-DEHYDRO-3-DEOXYHEPTONATE ALDOLASE"/>
    <property type="match status" value="1"/>
</dbReference>
<name>A0A1M4UYM5_9FIRM</name>
<accession>A0A1M4UYM5</accession>
<dbReference type="Proteomes" id="UP000184148">
    <property type="component" value="Unassembled WGS sequence"/>
</dbReference>
<keyword evidence="1" id="KW-0808">Transferase</keyword>
<dbReference type="Gene3D" id="3.20.20.70">
    <property type="entry name" value="Aldolase class I"/>
    <property type="match status" value="1"/>
</dbReference>
<dbReference type="GO" id="GO:0016832">
    <property type="term" value="F:aldehyde-lyase activity"/>
    <property type="evidence" value="ECO:0007669"/>
    <property type="project" value="InterPro"/>
</dbReference>
<dbReference type="GO" id="GO:0009073">
    <property type="term" value="P:aromatic amino acid family biosynthetic process"/>
    <property type="evidence" value="ECO:0007669"/>
    <property type="project" value="InterPro"/>
</dbReference>
<evidence type="ECO:0000259" key="3">
    <source>
        <dbReference type="Pfam" id="PF18152"/>
    </source>
</evidence>
<proteinExistence type="predicted"/>
<sequence length="337" mass="36357">MVVVMQPQATEEHILDVDARLTAVGFRTQVIYGVKRTVVAAVGDRRVIESLGLEALPGVEKVVPIMKPFKLASREVKEENTVIQVKGATIGGKELAVIAGPCAVESREQLIEAAWAAREAGARFLRGGAFKPRTSPYSFQGMEEQGLKLLAEASELTGMVTVSEVIDEESLAMALDYIDILQIGTRNMQNFRLLKAAGKSDKPILLKRGLSATVEEWLMAAEYVMSEGNQNVILCERGIRTFESYTRNTLDLSAVPLVQGLSHLPVVVDPSHATGKRDLVLPMAMAAVAAGASGLLVEMHPDPSRALCDGPQSLSPREFAQLMEKIRPVAAAVGKTL</sequence>
<dbReference type="InterPro" id="IPR006218">
    <property type="entry name" value="DAHP1/KDSA"/>
</dbReference>
<dbReference type="SUPFAM" id="SSF51569">
    <property type="entry name" value="Aldolase"/>
    <property type="match status" value="1"/>
</dbReference>
<dbReference type="AlphaFoldDB" id="A0A1M4UYM5"/>
<evidence type="ECO:0000313" key="5">
    <source>
        <dbReference type="Proteomes" id="UP000184148"/>
    </source>
</evidence>
<organism evidence="4 5">
    <name type="scientific">Desulforamulus putei DSM 12395</name>
    <dbReference type="NCBI Taxonomy" id="1121429"/>
    <lineage>
        <taxon>Bacteria</taxon>
        <taxon>Bacillati</taxon>
        <taxon>Bacillota</taxon>
        <taxon>Clostridia</taxon>
        <taxon>Eubacteriales</taxon>
        <taxon>Peptococcaceae</taxon>
        <taxon>Desulforamulus</taxon>
    </lineage>
</organism>
<protein>
    <submittedName>
        <fullName evidence="4">3-deoxy-D-arabinoheptulosonate-7-phosphate synthase</fullName>
    </submittedName>
</protein>
<dbReference type="STRING" id="1121429.SAMN02745133_00802"/>